<dbReference type="OrthoDB" id="2689588at2759"/>
<reference evidence="1" key="1">
    <citation type="journal article" date="2020" name="New Phytol.">
        <title>Comparative genomics reveals dynamic genome evolution in host specialist ectomycorrhizal fungi.</title>
        <authorList>
            <person name="Lofgren L.A."/>
            <person name="Nguyen N.H."/>
            <person name="Vilgalys R."/>
            <person name="Ruytinx J."/>
            <person name="Liao H.L."/>
            <person name="Branco S."/>
            <person name="Kuo A."/>
            <person name="LaButti K."/>
            <person name="Lipzen A."/>
            <person name="Andreopoulos W."/>
            <person name="Pangilinan J."/>
            <person name="Riley R."/>
            <person name="Hundley H."/>
            <person name="Na H."/>
            <person name="Barry K."/>
            <person name="Grigoriev I.V."/>
            <person name="Stajich J.E."/>
            <person name="Kennedy P.G."/>
        </authorList>
    </citation>
    <scope>NUCLEOTIDE SEQUENCE</scope>
    <source>
        <strain evidence="1">S12</strain>
    </source>
</reference>
<dbReference type="GeneID" id="64589985"/>
<protein>
    <submittedName>
        <fullName evidence="1">Uncharacterized protein</fullName>
    </submittedName>
</protein>
<name>A0A9P7J4F6_9AGAM</name>
<evidence type="ECO:0000313" key="2">
    <source>
        <dbReference type="Proteomes" id="UP000719766"/>
    </source>
</evidence>
<organism evidence="1 2">
    <name type="scientific">Suillus plorans</name>
    <dbReference type="NCBI Taxonomy" id="116603"/>
    <lineage>
        <taxon>Eukaryota</taxon>
        <taxon>Fungi</taxon>
        <taxon>Dikarya</taxon>
        <taxon>Basidiomycota</taxon>
        <taxon>Agaricomycotina</taxon>
        <taxon>Agaricomycetes</taxon>
        <taxon>Agaricomycetidae</taxon>
        <taxon>Boletales</taxon>
        <taxon>Suillineae</taxon>
        <taxon>Suillaceae</taxon>
        <taxon>Suillus</taxon>
    </lineage>
</organism>
<dbReference type="EMBL" id="JABBWE010000006">
    <property type="protein sequence ID" value="KAG1802198.1"/>
    <property type="molecule type" value="Genomic_DNA"/>
</dbReference>
<comment type="caution">
    <text evidence="1">The sequence shown here is derived from an EMBL/GenBank/DDBJ whole genome shotgun (WGS) entry which is preliminary data.</text>
</comment>
<dbReference type="Proteomes" id="UP000719766">
    <property type="component" value="Unassembled WGS sequence"/>
</dbReference>
<evidence type="ECO:0000313" key="1">
    <source>
        <dbReference type="EMBL" id="KAG1802198.1"/>
    </source>
</evidence>
<dbReference type="RefSeq" id="XP_041165390.1">
    <property type="nucleotide sequence ID" value="XM_041296221.1"/>
</dbReference>
<sequence>KKSRELDPAMDCLINAHLRDTIQCRCRVFCVHFDEISAMYGDSNLCDYGLSLVMLDSVLDCIVDCAQHKKFVTIQDLHKETWWSGSDEFGGDIIAIVHCLFPVPTSTPVTHFGSSP</sequence>
<feature type="non-terminal residue" evidence="1">
    <location>
        <position position="1"/>
    </location>
</feature>
<keyword evidence="2" id="KW-1185">Reference proteome</keyword>
<gene>
    <name evidence="1" type="ORF">HD556DRAFT_1192960</name>
</gene>
<proteinExistence type="predicted"/>
<dbReference type="AlphaFoldDB" id="A0A9P7J4F6"/>
<accession>A0A9P7J4F6</accession>
<feature type="non-terminal residue" evidence="1">
    <location>
        <position position="116"/>
    </location>
</feature>